<accession>A0A1U9NP82</accession>
<dbReference type="EMBL" id="CP019791">
    <property type="protein sequence ID" value="AQT69723.1"/>
    <property type="molecule type" value="Genomic_DNA"/>
</dbReference>
<gene>
    <name evidence="6" type="primary">ysdC_2</name>
    <name evidence="6" type="ORF">STSP2_02919</name>
</gene>
<evidence type="ECO:0000256" key="1">
    <source>
        <dbReference type="ARBA" id="ARBA00022723"/>
    </source>
</evidence>
<dbReference type="PANTHER" id="PTHR32481:SF0">
    <property type="entry name" value="AMINOPEPTIDASE YPDE-RELATED"/>
    <property type="match status" value="1"/>
</dbReference>
<feature type="active site" description="Proton acceptor" evidence="4">
    <location>
        <position position="204"/>
    </location>
</feature>
<evidence type="ECO:0000256" key="2">
    <source>
        <dbReference type="ARBA" id="ARBA00022801"/>
    </source>
</evidence>
<dbReference type="InterPro" id="IPR051464">
    <property type="entry name" value="Peptidase_M42_aminopept"/>
</dbReference>
<evidence type="ECO:0000256" key="3">
    <source>
        <dbReference type="PIRNR" id="PIRNR001123"/>
    </source>
</evidence>
<keyword evidence="6" id="KW-0645">Protease</keyword>
<sequence>MAKTTPGKTPLQQRILKIGKELLDRPTAPFREWEVRSHIRQFCRDRDIDVREDGMGNLIATYGSEYKNDEIAFAAHMDHPGFIVETDSRGGKCRALFYGGVDEEYFKTGRVRIFAEGGDVIGKITRTEFNKKRNIKRVFMQVDGPVKKGDTGMWDLKPFSVRSDKLYSRACDDLVGCVSILSLFDELKRRRIKKKVVGVFTSAEEAGLQGAKYLCMKRKIAKKTTLIAIETSSQLGNAKMGDGVVIRVGDALSVFTPEVTAFLTSTARKLKKKDKSFKFQRKLMDGGCCESTIYQAFGYKNSAVCIALGNYHNRNFKKKQIEEEYVSVTDLEDMVKLFIATVRDVDGLSKALKPQLPKFKEEIRPLGERLFNKA</sequence>
<organism evidence="6 7">
    <name type="scientific">Anaerohalosphaera lusitana</name>
    <dbReference type="NCBI Taxonomy" id="1936003"/>
    <lineage>
        <taxon>Bacteria</taxon>
        <taxon>Pseudomonadati</taxon>
        <taxon>Planctomycetota</taxon>
        <taxon>Phycisphaerae</taxon>
        <taxon>Sedimentisphaerales</taxon>
        <taxon>Anaerohalosphaeraceae</taxon>
        <taxon>Anaerohalosphaera</taxon>
    </lineage>
</organism>
<dbReference type="Pfam" id="PF05343">
    <property type="entry name" value="Peptidase_M42"/>
    <property type="match status" value="1"/>
</dbReference>
<evidence type="ECO:0000256" key="5">
    <source>
        <dbReference type="PIRSR" id="PIRSR001123-2"/>
    </source>
</evidence>
<feature type="binding site" evidence="5">
    <location>
        <position position="76"/>
    </location>
    <ligand>
        <name>Zn(2+)</name>
        <dbReference type="ChEBI" id="CHEBI:29105"/>
        <label>1</label>
    </ligand>
</feature>
<evidence type="ECO:0000256" key="4">
    <source>
        <dbReference type="PIRSR" id="PIRSR001123-1"/>
    </source>
</evidence>
<keyword evidence="6" id="KW-0031">Aminopeptidase</keyword>
<feature type="binding site" evidence="5">
    <location>
        <position position="205"/>
    </location>
    <ligand>
        <name>Zn(2+)</name>
        <dbReference type="ChEBI" id="CHEBI:29105"/>
        <label>2</label>
    </ligand>
</feature>
<keyword evidence="2 6" id="KW-0378">Hydrolase</keyword>
<protein>
    <submittedName>
        <fullName evidence="6">Putative aminopeptidase YsdC</fullName>
        <ecNumber evidence="6">3.4.11.-</ecNumber>
    </submittedName>
</protein>
<feature type="binding site" evidence="5">
    <location>
        <position position="172"/>
    </location>
    <ligand>
        <name>Zn(2+)</name>
        <dbReference type="ChEBI" id="CHEBI:29105"/>
        <label>2</label>
    </ligand>
</feature>
<dbReference type="EC" id="3.4.11.-" evidence="6"/>
<feature type="binding site" evidence="5">
    <location>
        <position position="172"/>
    </location>
    <ligand>
        <name>Zn(2+)</name>
        <dbReference type="ChEBI" id="CHEBI:29105"/>
        <label>1</label>
    </ligand>
</feature>
<dbReference type="OrthoDB" id="7056224at2"/>
<dbReference type="PANTHER" id="PTHR32481">
    <property type="entry name" value="AMINOPEPTIDASE"/>
    <property type="match status" value="1"/>
</dbReference>
<keyword evidence="1 5" id="KW-0479">Metal-binding</keyword>
<proteinExistence type="inferred from homology"/>
<name>A0A1U9NP82_9BACT</name>
<dbReference type="InterPro" id="IPR008007">
    <property type="entry name" value="Peptidase_M42"/>
</dbReference>
<feature type="binding site" evidence="5">
    <location>
        <position position="312"/>
    </location>
    <ligand>
        <name>Zn(2+)</name>
        <dbReference type="ChEBI" id="CHEBI:29105"/>
        <label>2</label>
    </ligand>
</feature>
<dbReference type="Proteomes" id="UP000189674">
    <property type="component" value="Chromosome"/>
</dbReference>
<dbReference type="SUPFAM" id="SSF53187">
    <property type="entry name" value="Zn-dependent exopeptidases"/>
    <property type="match status" value="1"/>
</dbReference>
<dbReference type="GO" id="GO:0004177">
    <property type="term" value="F:aminopeptidase activity"/>
    <property type="evidence" value="ECO:0007669"/>
    <property type="project" value="UniProtKB-UniRule"/>
</dbReference>
<evidence type="ECO:0000313" key="7">
    <source>
        <dbReference type="Proteomes" id="UP000189674"/>
    </source>
</evidence>
<keyword evidence="7" id="KW-1185">Reference proteome</keyword>
<reference evidence="7" key="1">
    <citation type="submission" date="2017-02" db="EMBL/GenBank/DDBJ databases">
        <title>Comparative genomics and description of representatives of a novel lineage of planctomycetes thriving in anoxic sediments.</title>
        <authorList>
            <person name="Spring S."/>
            <person name="Bunk B."/>
            <person name="Sproer C."/>
        </authorList>
    </citation>
    <scope>NUCLEOTIDE SEQUENCE [LARGE SCALE GENOMIC DNA]</scope>
    <source>
        <strain evidence="7">ST-NAGAB-D1</strain>
    </source>
</reference>
<dbReference type="PIRSF" id="PIRSF001123">
    <property type="entry name" value="PepA_GA"/>
    <property type="match status" value="1"/>
</dbReference>
<dbReference type="KEGG" id="alus:STSP2_02919"/>
<comment type="cofactor">
    <cofactor evidence="5">
        <name>a divalent metal cation</name>
        <dbReference type="ChEBI" id="CHEBI:60240"/>
    </cofactor>
    <text evidence="5">Binds 2 divalent metal cations per subunit.</text>
</comment>
<dbReference type="GO" id="GO:0046872">
    <property type="term" value="F:metal ion binding"/>
    <property type="evidence" value="ECO:0007669"/>
    <property type="project" value="UniProtKB-UniRule"/>
</dbReference>
<dbReference type="RefSeq" id="WP_146663384.1">
    <property type="nucleotide sequence ID" value="NZ_CP019791.1"/>
</dbReference>
<dbReference type="Gene3D" id="3.40.630.10">
    <property type="entry name" value="Zn peptidases"/>
    <property type="match status" value="1"/>
</dbReference>
<comment type="similarity">
    <text evidence="3">Belongs to the peptidase M42 family.</text>
</comment>
<dbReference type="STRING" id="1936003.STSP2_02919"/>
<dbReference type="AlphaFoldDB" id="A0A1U9NP82"/>
<evidence type="ECO:0000313" key="6">
    <source>
        <dbReference type="EMBL" id="AQT69723.1"/>
    </source>
</evidence>